<feature type="non-terminal residue" evidence="2">
    <location>
        <position position="76"/>
    </location>
</feature>
<keyword evidence="3" id="KW-1185">Reference proteome</keyword>
<feature type="region of interest" description="Disordered" evidence="1">
    <location>
        <begin position="1"/>
        <end position="76"/>
    </location>
</feature>
<reference evidence="2 3" key="1">
    <citation type="submission" date="2013-12" db="EMBL/GenBank/DDBJ databases">
        <title>Draft genome of the parsitic nematode Ancylostoma duodenale.</title>
        <authorList>
            <person name="Mitreva M."/>
        </authorList>
    </citation>
    <scope>NUCLEOTIDE SEQUENCE [LARGE SCALE GENOMIC DNA]</scope>
    <source>
        <strain evidence="2 3">Zhejiang</strain>
    </source>
</reference>
<evidence type="ECO:0000313" key="3">
    <source>
        <dbReference type="Proteomes" id="UP000054047"/>
    </source>
</evidence>
<feature type="compositionally biased region" description="Low complexity" evidence="1">
    <location>
        <begin position="38"/>
        <end position="50"/>
    </location>
</feature>
<organism evidence="2 3">
    <name type="scientific">Ancylostoma duodenale</name>
    <dbReference type="NCBI Taxonomy" id="51022"/>
    <lineage>
        <taxon>Eukaryota</taxon>
        <taxon>Metazoa</taxon>
        <taxon>Ecdysozoa</taxon>
        <taxon>Nematoda</taxon>
        <taxon>Chromadorea</taxon>
        <taxon>Rhabditida</taxon>
        <taxon>Rhabditina</taxon>
        <taxon>Rhabditomorpha</taxon>
        <taxon>Strongyloidea</taxon>
        <taxon>Ancylostomatidae</taxon>
        <taxon>Ancylostomatinae</taxon>
        <taxon>Ancylostoma</taxon>
    </lineage>
</organism>
<dbReference type="AlphaFoldDB" id="A0A0C2FBK4"/>
<evidence type="ECO:0000313" key="2">
    <source>
        <dbReference type="EMBL" id="KIH44174.1"/>
    </source>
</evidence>
<proteinExistence type="predicted"/>
<evidence type="ECO:0000256" key="1">
    <source>
        <dbReference type="SAM" id="MobiDB-lite"/>
    </source>
</evidence>
<gene>
    <name evidence="2" type="ORF">ANCDUO_25808</name>
</gene>
<dbReference type="EMBL" id="KN779740">
    <property type="protein sequence ID" value="KIH44174.1"/>
    <property type="molecule type" value="Genomic_DNA"/>
</dbReference>
<sequence>PNASYSQRSIAGSTTGVSGFDRLPAHYRHSNRPTVIQPGRPSASSPSALRRGAHSPVSLYRPPSATNLFAPPRCRI</sequence>
<feature type="non-terminal residue" evidence="2">
    <location>
        <position position="1"/>
    </location>
</feature>
<dbReference type="Proteomes" id="UP000054047">
    <property type="component" value="Unassembled WGS sequence"/>
</dbReference>
<accession>A0A0C2FBK4</accession>
<protein>
    <submittedName>
        <fullName evidence="2">Uncharacterized protein</fullName>
    </submittedName>
</protein>
<name>A0A0C2FBK4_9BILA</name>
<feature type="compositionally biased region" description="Polar residues" evidence="1">
    <location>
        <begin position="1"/>
        <end position="17"/>
    </location>
</feature>